<dbReference type="EMBL" id="FOKG01000036">
    <property type="protein sequence ID" value="SFB63653.1"/>
    <property type="molecule type" value="Genomic_DNA"/>
</dbReference>
<evidence type="ECO:0000256" key="1">
    <source>
        <dbReference type="SAM" id="Phobius"/>
    </source>
</evidence>
<evidence type="ECO:0000313" key="2">
    <source>
        <dbReference type="EMBL" id="SFB63653.1"/>
    </source>
</evidence>
<dbReference type="AlphaFoldDB" id="A0A1I1CT88"/>
<protein>
    <submittedName>
        <fullName evidence="2">Uncharacterized protein</fullName>
    </submittedName>
</protein>
<dbReference type="RefSeq" id="WP_091679577.1">
    <property type="nucleotide sequence ID" value="NZ_FOKG01000036.1"/>
</dbReference>
<feature type="transmembrane region" description="Helical" evidence="1">
    <location>
        <begin position="158"/>
        <end position="179"/>
    </location>
</feature>
<accession>A0A1I1CT88</accession>
<organism evidence="2 3">
    <name type="scientific">Amycolatopsis marina</name>
    <dbReference type="NCBI Taxonomy" id="490629"/>
    <lineage>
        <taxon>Bacteria</taxon>
        <taxon>Bacillati</taxon>
        <taxon>Actinomycetota</taxon>
        <taxon>Actinomycetes</taxon>
        <taxon>Pseudonocardiales</taxon>
        <taxon>Pseudonocardiaceae</taxon>
        <taxon>Amycolatopsis</taxon>
    </lineage>
</organism>
<feature type="transmembrane region" description="Helical" evidence="1">
    <location>
        <begin position="186"/>
        <end position="207"/>
    </location>
</feature>
<keyword evidence="1" id="KW-1133">Transmembrane helix</keyword>
<dbReference type="Proteomes" id="UP000243799">
    <property type="component" value="Unassembled WGS sequence"/>
</dbReference>
<reference evidence="3" key="1">
    <citation type="submission" date="2016-10" db="EMBL/GenBank/DDBJ databases">
        <authorList>
            <person name="Varghese N."/>
            <person name="Submissions S."/>
        </authorList>
    </citation>
    <scope>NUCLEOTIDE SEQUENCE [LARGE SCALE GENOMIC DNA]</scope>
    <source>
        <strain evidence="3">CGMCC 4.3568</strain>
    </source>
</reference>
<proteinExistence type="predicted"/>
<keyword evidence="3" id="KW-1185">Reference proteome</keyword>
<dbReference type="OrthoDB" id="3684569at2"/>
<keyword evidence="1" id="KW-0472">Membrane</keyword>
<keyword evidence="1" id="KW-0812">Transmembrane</keyword>
<feature type="transmembrane region" description="Helical" evidence="1">
    <location>
        <begin position="213"/>
        <end position="234"/>
    </location>
</feature>
<evidence type="ECO:0000313" key="3">
    <source>
        <dbReference type="Proteomes" id="UP000243799"/>
    </source>
</evidence>
<feature type="transmembrane region" description="Helical" evidence="1">
    <location>
        <begin position="134"/>
        <end position="152"/>
    </location>
</feature>
<feature type="transmembrane region" description="Helical" evidence="1">
    <location>
        <begin position="99"/>
        <end position="122"/>
    </location>
</feature>
<sequence>MLVAAGAAQLGLSVAAVPRLSAACMTVRCDDDDMEDGQSEKGASQLPDGRGGLTVVAGAAVMGALTVAVTTMVILSSATAECTDTSGSILWSCRPSSSVALLLPIGGWVVAHLVVLVTVPRLRRARDTVLPHTALLLVSVAILVSSGLTVVWVVWASWVLSAVVVLTVPMAGVVAFAVARYRWSAALVAILAAAVVSGGVVGLYDVLPLAPVLVPLLSAVTLTVTMSVYARWAAGRSVSVARR</sequence>
<gene>
    <name evidence="2" type="ORF">SAMN05216266_13628</name>
</gene>
<name>A0A1I1CT88_9PSEU</name>